<reference evidence="1 2" key="1">
    <citation type="submission" date="2015-10" db="EMBL/GenBank/DDBJ databases">
        <title>Draft genome sequence of Streptomyces griseorubiginosus DSM 40469, type strain for the species Streptomyces griseorubiginosus.</title>
        <authorList>
            <person name="Ruckert C."/>
            <person name="Winkler A."/>
            <person name="Kalinowski J."/>
            <person name="Kampfer P."/>
            <person name="Glaeser S."/>
        </authorList>
    </citation>
    <scope>NUCLEOTIDE SEQUENCE [LARGE SCALE GENOMIC DNA]</scope>
    <source>
        <strain evidence="1 2">DSM 40469</strain>
    </source>
</reference>
<evidence type="ECO:0008006" key="3">
    <source>
        <dbReference type="Google" id="ProtNLM"/>
    </source>
</evidence>
<comment type="caution">
    <text evidence="1">The sequence shown here is derived from an EMBL/GenBank/DDBJ whole genome shotgun (WGS) entry which is preliminary data.</text>
</comment>
<dbReference type="EMBL" id="LMWV01000046">
    <property type="protein sequence ID" value="KUN58453.1"/>
    <property type="molecule type" value="Genomic_DNA"/>
</dbReference>
<gene>
    <name evidence="1" type="ORF">AQJ54_41775</name>
</gene>
<protein>
    <recommendedName>
        <fullName evidence="3">Abortive infection Abi-like protein</fullName>
    </recommendedName>
</protein>
<dbReference type="Proteomes" id="UP000054375">
    <property type="component" value="Unassembled WGS sequence"/>
</dbReference>
<keyword evidence="2" id="KW-1185">Reference proteome</keyword>
<organism evidence="1 2">
    <name type="scientific">Streptomyces griseorubiginosus</name>
    <dbReference type="NCBI Taxonomy" id="67304"/>
    <lineage>
        <taxon>Bacteria</taxon>
        <taxon>Bacillati</taxon>
        <taxon>Actinomycetota</taxon>
        <taxon>Actinomycetes</taxon>
        <taxon>Kitasatosporales</taxon>
        <taxon>Streptomycetaceae</taxon>
        <taxon>Streptomyces</taxon>
    </lineage>
</organism>
<sequence length="127" mass="13817">METAWQCVYGRNPDPSKAYSEAIKAVESASQALIEPNNSRATLGTMLKVIGNSPQRFTTAIPAAASSGKTDIDLVVDMMRRLWQGQTSRHGSQTPTQMETQQQAEMAVHVAAALVQWFAAGLVRRTP</sequence>
<dbReference type="AlphaFoldDB" id="A0A117QWU7"/>
<name>A0A117QWU7_9ACTN</name>
<evidence type="ECO:0000313" key="1">
    <source>
        <dbReference type="EMBL" id="KUN58453.1"/>
    </source>
</evidence>
<proteinExistence type="predicted"/>
<evidence type="ECO:0000313" key="2">
    <source>
        <dbReference type="Proteomes" id="UP000054375"/>
    </source>
</evidence>
<accession>A0A117QWU7</accession>